<dbReference type="SUPFAM" id="SSF103473">
    <property type="entry name" value="MFS general substrate transporter"/>
    <property type="match status" value="1"/>
</dbReference>
<dbReference type="Proteomes" id="UP000694427">
    <property type="component" value="Unplaced"/>
</dbReference>
<feature type="region of interest" description="Disordered" evidence="2">
    <location>
        <begin position="462"/>
        <end position="500"/>
    </location>
</feature>
<feature type="region of interest" description="Disordered" evidence="2">
    <location>
        <begin position="679"/>
        <end position="733"/>
    </location>
</feature>
<evidence type="ECO:0000313" key="4">
    <source>
        <dbReference type="Ensembl" id="ENSCCRP00010002834.1"/>
    </source>
</evidence>
<accession>A0A8C1G5P4</accession>
<feature type="transmembrane region" description="Helical" evidence="3">
    <location>
        <begin position="1631"/>
        <end position="1651"/>
    </location>
</feature>
<feature type="compositionally biased region" description="Polar residues" evidence="2">
    <location>
        <begin position="873"/>
        <end position="893"/>
    </location>
</feature>
<feature type="region of interest" description="Disordered" evidence="2">
    <location>
        <begin position="417"/>
        <end position="444"/>
    </location>
</feature>
<feature type="compositionally biased region" description="Low complexity" evidence="2">
    <location>
        <begin position="462"/>
        <end position="475"/>
    </location>
</feature>
<dbReference type="GO" id="GO:0022857">
    <property type="term" value="F:transmembrane transporter activity"/>
    <property type="evidence" value="ECO:0007669"/>
    <property type="project" value="InterPro"/>
</dbReference>
<feature type="transmembrane region" description="Helical" evidence="3">
    <location>
        <begin position="1598"/>
        <end position="1619"/>
    </location>
</feature>
<feature type="region of interest" description="Disordered" evidence="2">
    <location>
        <begin position="850"/>
        <end position="1039"/>
    </location>
</feature>
<feature type="compositionally biased region" description="Polar residues" evidence="2">
    <location>
        <begin position="1386"/>
        <end position="1399"/>
    </location>
</feature>
<evidence type="ECO:0000256" key="1">
    <source>
        <dbReference type="ARBA" id="ARBA00004141"/>
    </source>
</evidence>
<dbReference type="CDD" id="cd17317">
    <property type="entry name" value="MFS_SLC22"/>
    <property type="match status" value="1"/>
</dbReference>
<name>A0A8C1G5P4_CYPCA</name>
<feature type="transmembrane region" description="Helical" evidence="3">
    <location>
        <begin position="1428"/>
        <end position="1453"/>
    </location>
</feature>
<feature type="compositionally biased region" description="Polar residues" evidence="2">
    <location>
        <begin position="851"/>
        <end position="863"/>
    </location>
</feature>
<feature type="region of interest" description="Disordered" evidence="2">
    <location>
        <begin position="1357"/>
        <end position="1406"/>
    </location>
</feature>
<feature type="compositionally biased region" description="Low complexity" evidence="2">
    <location>
        <begin position="951"/>
        <end position="980"/>
    </location>
</feature>
<dbReference type="PANTHER" id="PTHR23039:SF3">
    <property type="entry name" value="NHS-LIKE PROTEIN 1"/>
    <property type="match status" value="1"/>
</dbReference>
<evidence type="ECO:0000313" key="5">
    <source>
        <dbReference type="Proteomes" id="UP000694427"/>
    </source>
</evidence>
<keyword evidence="3" id="KW-1133">Transmembrane helix</keyword>
<keyword evidence="3" id="KW-0812">Transmembrane</keyword>
<keyword evidence="3" id="KW-0472">Membrane</keyword>
<evidence type="ECO:0000256" key="3">
    <source>
        <dbReference type="SAM" id="Phobius"/>
    </source>
</evidence>
<dbReference type="Gene3D" id="1.20.1250.20">
    <property type="entry name" value="MFS general substrate transporter like domains"/>
    <property type="match status" value="1"/>
</dbReference>
<dbReference type="GO" id="GO:0030154">
    <property type="term" value="P:cell differentiation"/>
    <property type="evidence" value="ECO:0007669"/>
    <property type="project" value="TreeGrafter"/>
</dbReference>
<dbReference type="Ensembl" id="ENSCCRT00010003070.1">
    <property type="protein sequence ID" value="ENSCCRP00010002834.1"/>
    <property type="gene ID" value="ENSCCRG00010001226.1"/>
</dbReference>
<reference evidence="4" key="1">
    <citation type="submission" date="2025-08" db="UniProtKB">
        <authorList>
            <consortium name="Ensembl"/>
        </authorList>
    </citation>
    <scope>IDENTIFICATION</scope>
</reference>
<dbReference type="GO" id="GO:0016020">
    <property type="term" value="C:membrane"/>
    <property type="evidence" value="ECO:0007669"/>
    <property type="project" value="UniProtKB-SubCell"/>
</dbReference>
<feature type="transmembrane region" description="Helical" evidence="3">
    <location>
        <begin position="1515"/>
        <end position="1533"/>
    </location>
</feature>
<proteinExistence type="predicted"/>
<comment type="subcellular location">
    <subcellularLocation>
        <location evidence="1">Membrane</location>
        <topology evidence="1">Multi-pass membrane protein</topology>
    </subcellularLocation>
</comment>
<feature type="compositionally biased region" description="Polar residues" evidence="2">
    <location>
        <begin position="1801"/>
        <end position="1811"/>
    </location>
</feature>
<feature type="compositionally biased region" description="Polar residues" evidence="2">
    <location>
        <begin position="688"/>
        <end position="698"/>
    </location>
</feature>
<feature type="transmembrane region" description="Helical" evidence="3">
    <location>
        <begin position="1490"/>
        <end position="1509"/>
    </location>
</feature>
<organism evidence="4 5">
    <name type="scientific">Cyprinus carpio</name>
    <name type="common">Common carp</name>
    <dbReference type="NCBI Taxonomy" id="7962"/>
    <lineage>
        <taxon>Eukaryota</taxon>
        <taxon>Metazoa</taxon>
        <taxon>Chordata</taxon>
        <taxon>Craniata</taxon>
        <taxon>Vertebrata</taxon>
        <taxon>Euteleostomi</taxon>
        <taxon>Actinopterygii</taxon>
        <taxon>Neopterygii</taxon>
        <taxon>Teleostei</taxon>
        <taxon>Ostariophysi</taxon>
        <taxon>Cypriniformes</taxon>
        <taxon>Cyprinidae</taxon>
        <taxon>Cyprininae</taxon>
        <taxon>Cyprinus</taxon>
    </lineage>
</organism>
<feature type="compositionally biased region" description="Pro residues" evidence="2">
    <location>
        <begin position="1024"/>
        <end position="1039"/>
    </location>
</feature>
<feature type="region of interest" description="Disordered" evidence="2">
    <location>
        <begin position="1800"/>
        <end position="1825"/>
    </location>
</feature>
<gene>
    <name evidence="4" type="primary">nhsl1a</name>
</gene>
<keyword evidence="5" id="KW-1185">Reference proteome</keyword>
<feature type="transmembrane region" description="Helical" evidence="3">
    <location>
        <begin position="1663"/>
        <end position="1680"/>
    </location>
</feature>
<dbReference type="PANTHER" id="PTHR23039">
    <property type="entry name" value="NANCE-HORAN SYNDROME PROTEIN"/>
    <property type="match status" value="1"/>
</dbReference>
<dbReference type="Pfam" id="PF15273">
    <property type="entry name" value="NHS"/>
    <property type="match status" value="2"/>
</dbReference>
<feature type="compositionally biased region" description="Low complexity" evidence="2">
    <location>
        <begin position="1361"/>
        <end position="1372"/>
    </location>
</feature>
<feature type="compositionally biased region" description="Low complexity" evidence="2">
    <location>
        <begin position="916"/>
        <end position="934"/>
    </location>
</feature>
<evidence type="ECO:0000256" key="2">
    <source>
        <dbReference type="SAM" id="MobiDB-lite"/>
    </source>
</evidence>
<feature type="compositionally biased region" description="Polar residues" evidence="2">
    <location>
        <begin position="486"/>
        <end position="500"/>
    </location>
</feature>
<dbReference type="InterPro" id="IPR036259">
    <property type="entry name" value="MFS_trans_sf"/>
</dbReference>
<reference evidence="4" key="2">
    <citation type="submission" date="2025-09" db="UniProtKB">
        <authorList>
            <consortium name="Ensembl"/>
        </authorList>
    </citation>
    <scope>IDENTIFICATION</scope>
</reference>
<sequence length="1825" mass="200359">MFAYVDCLSTEPAGKCWNKTYYEDEDELLPLYTRKLRLQPKTEGSLRRRLLTSKIHQQQDALWAPKPWAGPPARKGIPLQGHPNYTFSPSCQDWKAVSSLDEESKWSVHYKAPLHQQENVFVPGSRPACVEDLHHQAKVNLKTVLRECDKLRKDGFRSSQYYSQSPGFSATSLCENVHLDEEKTEKKKKRFKVLDCLSQSCLSLCCHLRSWNRKASESPDEEEKLVYSMPPQTPLLEHDMDIQRSWTGCLPLPTPEEKMKLQAQSVATDIIPINITGENFDRQASFRRSAANTDTIIRRPKRVQRRKTITGVPDNIQTELANKEQDDRIHSMCMADQYSTLSRVGSVNSTLRRSDTRDSSCQTEEVKIVPPSVRRIRAQRGHGIATQMTSVSSSSSISTMSDCNGINYTHLNDSDQSFHSLPRQGSHISHQHCEPKYTSSPYRINSSSTSSLSYQFDMQHSSSSMLHMPSDSRSSTLNSPKLAENPNFQGSDQNNSPSLFSLSGALQNSILYGHKRTEDNQMQSPHSSAQLFSTADASMSAVSSCYESTTSLCTGIHTETESQCSTLDGRNCGSRNCVRRDSNFSESSNQSCSTLTTDQWTYDVSPKDNVTSSCSLPVSHIYNSEEHSSSKMDSSSLFSADNEGYYTSMRLDSSLKSHSYGSINKPGDARHNLYECKDHHSQADRTSLHSNRSLTRSISLRKAKKPPLPPARTDSLRRKPQRKTHHNGSVLSEQLISSLQQSLELNLKTCSEQAPCSGFEDPWVLRPRSQSTISAASSGMSAPAAVCPVTPTHSDSSSQRSDYAESWDFYMDYQGPRSDQGLSSQITRSASAEENQVIMGNAPYNIGFPSSHCNNSGMQSKLASSPDKVHRLTSPSSGYSSQSNTPTAGTPVTSLIRAKSPAGRLKPKVPERKSSLRSSVSSSSTSLSSNTSDSIRNIPLPPPLPDMTITSCESPSPASCSLSAAMVDSTPPLPFLPDLSSDLKERHNSLSDSSTTSEKCDTIDFPPPSPKVSKSLSSNEGTNSPPPPSLLPPKPSLCIVSPPPPPPPLLEMSLQTAAILKTESLTFKKDVEIEKALNINHTGEQEKTQRPIITAQALQMVQLRPVKLKQIEDILTAVSFDDFDDQAHNHSETNLGKSLESETTKQTLTAICVSQSENCMATSEHEYLVNKFLQDFPEASTGSLPPGPDEHVSNTGQNVSVHLSETSLVLSSHELLQCTNSSASSSQLLLLSSQLKQKPPISPKKPSLSLIIPPIMHLPVSHGLRLEQVHEAQEILESGQLDGTSSTNAVNLQAINLDLEVEEESDSDSSTPVVKSRLSLSSELSSSSLQALQLSDLILHEHDLGLSDKDFGLCDDKSTSDDGSSSSSGSISFKEDEHEENGAVFDSSTESASSINTNGEAVEEMVTPVRPRTTEDLFAAIHRYGKKLLLICCSAVLAVATLVVAFLPFVPVYLTARGISGVACCAIHICTFSLGVEWSLPKYRIWPPTLFSFIFSLGMMGLAAVAFLASGWMQFHLALGIPQILFLPLYFFLPESPRWLLLNKRMKTLEGYQNRSPEDKQYLALLLDSVDNETQKPLSEKTSTKTESNFANFTSPTILLRLFVMSYIGFASALTYYGICFSVGSFGVNIYLAQFFSGLSEAPSLLLPFLLKRFGRRPFSMGSLFLSGISCMLSLLVSKFCNMPALVMTLALMGKLCMQSTYCVSVLYGIELFPTVIRQKCVGLVSLCYRVACIINAVVTPDGGIPLPAMICYSSGPIIGAALCLLLPETSGIPLPDTVQDCEKQPSMKLSCCARWPVKPKQQSDASLNNENDLKNQMECSPISA</sequence>
<protein>
    <submittedName>
        <fullName evidence="4">NHS-like 1a</fullName>
    </submittedName>
</protein>
<dbReference type="InterPro" id="IPR024845">
    <property type="entry name" value="NHS-like"/>
</dbReference>